<keyword evidence="1" id="KW-0812">Transmembrane</keyword>
<keyword evidence="1" id="KW-0472">Membrane</keyword>
<evidence type="ECO:0000313" key="2">
    <source>
        <dbReference type="Ensembl" id="ENSSSCP00065038391.1"/>
    </source>
</evidence>
<sequence length="124" mass="14344">MPRSGIAGSYSSSVFSFLRNFRTVFHSGCTSLHSHQQCSRVPFSPHPLQHLFFVDLLIMAILTSVRWYLIVALICISVIISDVECLFMCLHIRSRFFFFFCPFVFLGPHMRHMEVLRLGVQSEL</sequence>
<evidence type="ECO:0000313" key="3">
    <source>
        <dbReference type="Proteomes" id="UP000694725"/>
    </source>
</evidence>
<dbReference type="Proteomes" id="UP000694725">
    <property type="component" value="Unplaced"/>
</dbReference>
<dbReference type="AlphaFoldDB" id="A0A8D1ZKU7"/>
<organism evidence="2 3">
    <name type="scientific">Sus scrofa</name>
    <name type="common">Pig</name>
    <dbReference type="NCBI Taxonomy" id="9823"/>
    <lineage>
        <taxon>Eukaryota</taxon>
        <taxon>Metazoa</taxon>
        <taxon>Chordata</taxon>
        <taxon>Craniata</taxon>
        <taxon>Vertebrata</taxon>
        <taxon>Euteleostomi</taxon>
        <taxon>Mammalia</taxon>
        <taxon>Eutheria</taxon>
        <taxon>Laurasiatheria</taxon>
        <taxon>Artiodactyla</taxon>
        <taxon>Suina</taxon>
        <taxon>Suidae</taxon>
        <taxon>Sus</taxon>
    </lineage>
</organism>
<keyword evidence="1" id="KW-1133">Transmembrane helix</keyword>
<feature type="transmembrane region" description="Helical" evidence="1">
    <location>
        <begin position="56"/>
        <end position="80"/>
    </location>
</feature>
<reference evidence="2" key="1">
    <citation type="submission" date="2025-08" db="UniProtKB">
        <authorList>
            <consortium name="Ensembl"/>
        </authorList>
    </citation>
    <scope>IDENTIFICATION</scope>
</reference>
<name>A0A8D1ZKU7_PIG</name>
<accession>A0A8D1ZKU7</accession>
<dbReference type="Ensembl" id="ENSSSCT00065087753.1">
    <property type="protein sequence ID" value="ENSSSCP00065038391.1"/>
    <property type="gene ID" value="ENSSSCG00065063940.1"/>
</dbReference>
<protein>
    <submittedName>
        <fullName evidence="2">Uncharacterized protein</fullName>
    </submittedName>
</protein>
<feature type="transmembrane region" description="Helical" evidence="1">
    <location>
        <begin position="92"/>
        <end position="110"/>
    </location>
</feature>
<evidence type="ECO:0000256" key="1">
    <source>
        <dbReference type="SAM" id="Phobius"/>
    </source>
</evidence>
<proteinExistence type="predicted"/>